<dbReference type="PANTHER" id="PTHR10924:SF6">
    <property type="entry name" value="SOLUTE CARRIER FAMILY 49 MEMBER A3"/>
    <property type="match status" value="1"/>
</dbReference>
<evidence type="ECO:0000256" key="5">
    <source>
        <dbReference type="SAM" id="MobiDB-lite"/>
    </source>
</evidence>
<organism evidence="7 8">
    <name type="scientific">Sus scrofa</name>
    <name type="common">Pig</name>
    <dbReference type="NCBI Taxonomy" id="9823"/>
    <lineage>
        <taxon>Eukaryota</taxon>
        <taxon>Metazoa</taxon>
        <taxon>Chordata</taxon>
        <taxon>Craniata</taxon>
        <taxon>Vertebrata</taxon>
        <taxon>Euteleostomi</taxon>
        <taxon>Mammalia</taxon>
        <taxon>Eutheria</taxon>
        <taxon>Laurasiatheria</taxon>
        <taxon>Artiodactyla</taxon>
        <taxon>Suina</taxon>
        <taxon>Suidae</taxon>
        <taxon>Sus</taxon>
    </lineage>
</organism>
<feature type="transmembrane region" description="Helical" evidence="6">
    <location>
        <begin position="30"/>
        <end position="50"/>
    </location>
</feature>
<dbReference type="InterPro" id="IPR036259">
    <property type="entry name" value="MFS_trans_sf"/>
</dbReference>
<feature type="region of interest" description="Disordered" evidence="5">
    <location>
        <begin position="503"/>
        <end position="526"/>
    </location>
</feature>
<evidence type="ECO:0000313" key="7">
    <source>
        <dbReference type="Ensembl" id="ENSSSCP00035040386.1"/>
    </source>
</evidence>
<feature type="transmembrane region" description="Helical" evidence="6">
    <location>
        <begin position="328"/>
        <end position="351"/>
    </location>
</feature>
<protein>
    <submittedName>
        <fullName evidence="7">Solute carrier family 49 member 3</fullName>
    </submittedName>
</protein>
<feature type="compositionally biased region" description="Polar residues" evidence="5">
    <location>
        <begin position="503"/>
        <end position="514"/>
    </location>
</feature>
<dbReference type="CDD" id="cd17399">
    <property type="entry name" value="MFS_MFSD7"/>
    <property type="match status" value="1"/>
</dbReference>
<dbReference type="AlphaFoldDB" id="A0A8D1AW97"/>
<dbReference type="PANTHER" id="PTHR10924">
    <property type="entry name" value="MAJOR FACILITATOR SUPERFAMILY PROTEIN-RELATED"/>
    <property type="match status" value="1"/>
</dbReference>
<feature type="transmembrane region" description="Helical" evidence="6">
    <location>
        <begin position="387"/>
        <end position="411"/>
    </location>
</feature>
<dbReference type="Proteomes" id="UP000694728">
    <property type="component" value="Unplaced"/>
</dbReference>
<evidence type="ECO:0000256" key="1">
    <source>
        <dbReference type="ARBA" id="ARBA00004141"/>
    </source>
</evidence>
<dbReference type="Proteomes" id="UP000694720">
    <property type="component" value="Unplaced"/>
</dbReference>
<reference evidence="7" key="1">
    <citation type="submission" date="2025-05" db="UniProtKB">
        <authorList>
            <consortium name="Ensembl"/>
        </authorList>
    </citation>
    <scope>IDENTIFICATION</scope>
</reference>
<feature type="transmembrane region" description="Helical" evidence="6">
    <location>
        <begin position="97"/>
        <end position="115"/>
    </location>
</feature>
<dbReference type="GO" id="GO:0022857">
    <property type="term" value="F:transmembrane transporter activity"/>
    <property type="evidence" value="ECO:0007669"/>
    <property type="project" value="InterPro"/>
</dbReference>
<dbReference type="InterPro" id="IPR049680">
    <property type="entry name" value="FLVCR1-2_SLC49-like"/>
</dbReference>
<sequence>MAGLAGDNPGAAGPLTLSALRGYRAYARRWVFLLVISLLSCSNAMLWLSFAPVADTIAQHFGLSTEQINWLSLVYLVASIPFGVVAVWVLDSVGLRWAILLSAWLNFAGSVIRSLPCMLTSIHDPFAFLLGGQSLCALAQTLVIFSPAKLAALWFPEHQRATANMIGTMCESRGREPTSPARCVALAPAPLGAGGAPLWAGTSLPRRADACPLHPANPLGLLVANLLSPALVKKEEDIPVMLGIYTIPAGLAFLLATACLWESAPPTPPSAGAAHSTSEKFLDGLKLLARNKAYIILAVCFGGGIGIFSSFSALLEQVLCVNGYSDEFAGLCGALFIVFGVLGALALGLYVDRTKHFTGAIKIGLCLTSLVCVAFALVSQLQGQTVALAAICSLFGFFGFAVAPVAMELAVECSFPVGEGAAAGLLFVLGQAEGVLIMMLLAALTVRRAEPSFSTCQDGQDPLDWKVSMLLMAGLCVLFSCLMVLFFHTPYRRLQAEADANPSIQEDTCPATSDPSDHAPHPAATL</sequence>
<dbReference type="Pfam" id="PF07690">
    <property type="entry name" value="MFS_1"/>
    <property type="match status" value="2"/>
</dbReference>
<keyword evidence="2 6" id="KW-0812">Transmembrane</keyword>
<dbReference type="Gene3D" id="1.20.1250.20">
    <property type="entry name" value="MFS general substrate transporter like domains"/>
    <property type="match status" value="2"/>
</dbReference>
<dbReference type="SUPFAM" id="SSF103473">
    <property type="entry name" value="MFS general substrate transporter"/>
    <property type="match status" value="2"/>
</dbReference>
<evidence type="ECO:0000256" key="3">
    <source>
        <dbReference type="ARBA" id="ARBA00022989"/>
    </source>
</evidence>
<feature type="transmembrane region" description="Helical" evidence="6">
    <location>
        <begin position="363"/>
        <end position="381"/>
    </location>
</feature>
<dbReference type="InterPro" id="IPR011701">
    <property type="entry name" value="MFS"/>
</dbReference>
<dbReference type="GO" id="GO:0016020">
    <property type="term" value="C:membrane"/>
    <property type="evidence" value="ECO:0007669"/>
    <property type="project" value="UniProtKB-SubCell"/>
</dbReference>
<dbReference type="Ensembl" id="ENSSSCT00035096012.1">
    <property type="protein sequence ID" value="ENSSSCP00035040386.1"/>
    <property type="gene ID" value="ENSSSCG00035071065.1"/>
</dbReference>
<feature type="transmembrane region" description="Helical" evidence="6">
    <location>
        <begin position="294"/>
        <end position="316"/>
    </location>
</feature>
<evidence type="ECO:0000256" key="6">
    <source>
        <dbReference type="SAM" id="Phobius"/>
    </source>
</evidence>
<comment type="subcellular location">
    <subcellularLocation>
        <location evidence="1">Membrane</location>
        <topology evidence="1">Multi-pass membrane protein</topology>
    </subcellularLocation>
</comment>
<feature type="transmembrane region" description="Helical" evidence="6">
    <location>
        <begin position="465"/>
        <end position="487"/>
    </location>
</feature>
<feature type="transmembrane region" description="Helical" evidence="6">
    <location>
        <begin position="423"/>
        <end position="445"/>
    </location>
</feature>
<feature type="transmembrane region" description="Helical" evidence="6">
    <location>
        <begin position="70"/>
        <end position="90"/>
    </location>
</feature>
<name>A0A8D1AW97_PIG</name>
<feature type="transmembrane region" description="Helical" evidence="6">
    <location>
        <begin position="127"/>
        <end position="145"/>
    </location>
</feature>
<keyword evidence="4 6" id="KW-0472">Membrane</keyword>
<evidence type="ECO:0000313" key="8">
    <source>
        <dbReference type="Proteomes" id="UP000694720"/>
    </source>
</evidence>
<dbReference type="Ensembl" id="ENSSSCT00045021845.1">
    <property type="protein sequence ID" value="ENSSSCP00045015030.1"/>
    <property type="gene ID" value="ENSSSCG00045012833.1"/>
</dbReference>
<keyword evidence="3 6" id="KW-1133">Transmembrane helix</keyword>
<proteinExistence type="predicted"/>
<accession>A0A8D1AW97</accession>
<evidence type="ECO:0000256" key="2">
    <source>
        <dbReference type="ARBA" id="ARBA00022692"/>
    </source>
</evidence>
<evidence type="ECO:0000256" key="4">
    <source>
        <dbReference type="ARBA" id="ARBA00023136"/>
    </source>
</evidence>